<accession>A0ABN2RUZ2</accession>
<dbReference type="EMBL" id="BAAAQM010000020">
    <property type="protein sequence ID" value="GAA1974899.1"/>
    <property type="molecule type" value="Genomic_DNA"/>
</dbReference>
<sequence length="72" mass="7484">MDHWSKYATFMPPDVAEAPVVLVAPAARGAEPAPMAAVAPATMTAEATTAVRADLRDALMPFALSCGGRIRT</sequence>
<reference evidence="1 2" key="1">
    <citation type="journal article" date="2019" name="Int. J. Syst. Evol. Microbiol.">
        <title>The Global Catalogue of Microorganisms (GCM) 10K type strain sequencing project: providing services to taxonomists for standard genome sequencing and annotation.</title>
        <authorList>
            <consortium name="The Broad Institute Genomics Platform"/>
            <consortium name="The Broad Institute Genome Sequencing Center for Infectious Disease"/>
            <person name="Wu L."/>
            <person name="Ma J."/>
        </authorList>
    </citation>
    <scope>NUCLEOTIDE SEQUENCE [LARGE SCALE GENOMIC DNA]</scope>
    <source>
        <strain evidence="1 2">JCM 16013</strain>
    </source>
</reference>
<dbReference type="Proteomes" id="UP001499854">
    <property type="component" value="Unassembled WGS sequence"/>
</dbReference>
<organism evidence="1 2">
    <name type="scientific">Catenulispora subtropica</name>
    <dbReference type="NCBI Taxonomy" id="450798"/>
    <lineage>
        <taxon>Bacteria</taxon>
        <taxon>Bacillati</taxon>
        <taxon>Actinomycetota</taxon>
        <taxon>Actinomycetes</taxon>
        <taxon>Catenulisporales</taxon>
        <taxon>Catenulisporaceae</taxon>
        <taxon>Catenulispora</taxon>
    </lineage>
</organism>
<proteinExistence type="predicted"/>
<name>A0ABN2RUZ2_9ACTN</name>
<comment type="caution">
    <text evidence="1">The sequence shown here is derived from an EMBL/GenBank/DDBJ whole genome shotgun (WGS) entry which is preliminary data.</text>
</comment>
<gene>
    <name evidence="1" type="ORF">GCM10009838_38650</name>
</gene>
<protein>
    <submittedName>
        <fullName evidence="1">Uncharacterized protein</fullName>
    </submittedName>
</protein>
<evidence type="ECO:0000313" key="2">
    <source>
        <dbReference type="Proteomes" id="UP001499854"/>
    </source>
</evidence>
<evidence type="ECO:0000313" key="1">
    <source>
        <dbReference type="EMBL" id="GAA1974899.1"/>
    </source>
</evidence>
<keyword evidence="2" id="KW-1185">Reference proteome</keyword>